<feature type="compositionally biased region" description="Low complexity" evidence="1">
    <location>
        <begin position="11"/>
        <end position="24"/>
    </location>
</feature>
<reference evidence="5" key="1">
    <citation type="journal article" date="2019" name="Int. J. Syst. Evol. Microbiol.">
        <title>The Global Catalogue of Microorganisms (GCM) 10K type strain sequencing project: providing services to taxonomists for standard genome sequencing and annotation.</title>
        <authorList>
            <consortium name="The Broad Institute Genomics Platform"/>
            <consortium name="The Broad Institute Genome Sequencing Center for Infectious Disease"/>
            <person name="Wu L."/>
            <person name="Ma J."/>
        </authorList>
    </citation>
    <scope>NUCLEOTIDE SEQUENCE [LARGE SCALE GENOMIC DNA]</scope>
    <source>
        <strain evidence="5">JCM 16540</strain>
    </source>
</reference>
<feature type="transmembrane region" description="Helical" evidence="2">
    <location>
        <begin position="158"/>
        <end position="180"/>
    </location>
</feature>
<dbReference type="PANTHER" id="PTHR36435">
    <property type="entry name" value="SLR1288 PROTEIN"/>
    <property type="match status" value="1"/>
</dbReference>
<feature type="transmembrane region" description="Helical" evidence="2">
    <location>
        <begin position="249"/>
        <end position="268"/>
    </location>
</feature>
<gene>
    <name evidence="4" type="ORF">GCM10022197_40030</name>
</gene>
<evidence type="ECO:0000313" key="5">
    <source>
        <dbReference type="Proteomes" id="UP001500767"/>
    </source>
</evidence>
<comment type="caution">
    <text evidence="4">The sequence shown here is derived from an EMBL/GenBank/DDBJ whole genome shotgun (WGS) entry which is preliminary data.</text>
</comment>
<proteinExistence type="predicted"/>
<keyword evidence="2" id="KW-1133">Transmembrane helix</keyword>
<evidence type="ECO:0000313" key="4">
    <source>
        <dbReference type="EMBL" id="GAA3578560.1"/>
    </source>
</evidence>
<dbReference type="InterPro" id="IPR003675">
    <property type="entry name" value="Rce1/LyrA-like_dom"/>
</dbReference>
<organism evidence="4 5">
    <name type="scientific">Microlunatus spumicola</name>
    <dbReference type="NCBI Taxonomy" id="81499"/>
    <lineage>
        <taxon>Bacteria</taxon>
        <taxon>Bacillati</taxon>
        <taxon>Actinomycetota</taxon>
        <taxon>Actinomycetes</taxon>
        <taxon>Propionibacteriales</taxon>
        <taxon>Propionibacteriaceae</taxon>
        <taxon>Microlunatus</taxon>
    </lineage>
</organism>
<feature type="region of interest" description="Disordered" evidence="1">
    <location>
        <begin position="1"/>
        <end position="38"/>
    </location>
</feature>
<feature type="transmembrane region" description="Helical" evidence="2">
    <location>
        <begin position="280"/>
        <end position="299"/>
    </location>
</feature>
<keyword evidence="2" id="KW-0812">Transmembrane</keyword>
<feature type="domain" description="CAAX prenyl protease 2/Lysostaphin resistance protein A-like" evidence="3">
    <location>
        <begin position="193"/>
        <end position="285"/>
    </location>
</feature>
<sequence length="346" mass="37129">MAADRPRPRPAGRSGNPAVRGGAQPPRPAPSRPLEPLRKEVDPGLLPADGAPYPLALRNAETVWWRSVMGALLGLSLYAVLVGLVNLLVIRVAWTLTHPVDYRTYYTQAIAYERPSGLLASNLAIAVLIPIALVLVLVVHRARTRWLFSVLPGVRWRYLLACLGTSAVVFVGIQVVSTVLEPSGSVGPQTGFWLFLVVIVLTSPLQAAAEEIFFRGYLMQSLGSVVARPWFGVVTSAFVFALLHGTQNLALFVNRLVFGLLAGLLVWWVGGLEAGIAAHVLNNVVAFVGAGVTTSIAALRSVQSLTWAQSGIQILAFVLAAGLALLVARLMRLRNRVDLAATRVTS</sequence>
<feature type="transmembrane region" description="Helical" evidence="2">
    <location>
        <begin position="311"/>
        <end position="328"/>
    </location>
</feature>
<evidence type="ECO:0000256" key="2">
    <source>
        <dbReference type="SAM" id="Phobius"/>
    </source>
</evidence>
<dbReference type="Proteomes" id="UP001500767">
    <property type="component" value="Unassembled WGS sequence"/>
</dbReference>
<dbReference type="Pfam" id="PF02517">
    <property type="entry name" value="Rce1-like"/>
    <property type="match status" value="1"/>
</dbReference>
<evidence type="ECO:0000256" key="1">
    <source>
        <dbReference type="SAM" id="MobiDB-lite"/>
    </source>
</evidence>
<feature type="transmembrane region" description="Helical" evidence="2">
    <location>
        <begin position="117"/>
        <end position="138"/>
    </location>
</feature>
<dbReference type="InterPro" id="IPR052710">
    <property type="entry name" value="CAAX_protease"/>
</dbReference>
<dbReference type="PANTHER" id="PTHR36435:SF1">
    <property type="entry name" value="CAAX AMINO TERMINAL PROTEASE FAMILY PROTEIN"/>
    <property type="match status" value="1"/>
</dbReference>
<accession>A0ABP6YBV0</accession>
<feature type="transmembrane region" description="Helical" evidence="2">
    <location>
        <begin position="75"/>
        <end position="97"/>
    </location>
</feature>
<feature type="transmembrane region" description="Helical" evidence="2">
    <location>
        <begin position="192"/>
        <end position="213"/>
    </location>
</feature>
<dbReference type="EMBL" id="BAAAYR010000006">
    <property type="protein sequence ID" value="GAA3578560.1"/>
    <property type="molecule type" value="Genomic_DNA"/>
</dbReference>
<feature type="transmembrane region" description="Helical" evidence="2">
    <location>
        <begin position="225"/>
        <end position="243"/>
    </location>
</feature>
<protein>
    <recommendedName>
        <fullName evidence="3">CAAX prenyl protease 2/Lysostaphin resistance protein A-like domain-containing protein</fullName>
    </recommendedName>
</protein>
<keyword evidence="5" id="KW-1185">Reference proteome</keyword>
<keyword evidence="2" id="KW-0472">Membrane</keyword>
<name>A0ABP6YBV0_9ACTN</name>
<evidence type="ECO:0000259" key="3">
    <source>
        <dbReference type="Pfam" id="PF02517"/>
    </source>
</evidence>
<dbReference type="RefSeq" id="WP_204912829.1">
    <property type="nucleotide sequence ID" value="NZ_BAAAYR010000006.1"/>
</dbReference>